<accession>A0ABS4JKP7</accession>
<gene>
    <name evidence="1" type="ORF">J2Z69_002222</name>
</gene>
<proteinExistence type="predicted"/>
<comment type="caution">
    <text evidence="1">The sequence shown here is derived from an EMBL/GenBank/DDBJ whole genome shotgun (WGS) entry which is preliminary data.</text>
</comment>
<sequence length="135" mass="14104">MNLTIIDSGKSIPTSFTQSISTPLVAYPNGNTLAQFGLSTNTGGIVQLQVTLGLQVTTGSPSVLISLIRDSTVIATSQSTLFTVNALETLDFAFVDSGMPAGYHSYTLLASISNDYSLNRANVVGPIIFTGLSLV</sequence>
<reference evidence="1 2" key="1">
    <citation type="submission" date="2021-03" db="EMBL/GenBank/DDBJ databases">
        <title>Genomic Encyclopedia of Type Strains, Phase IV (KMG-IV): sequencing the most valuable type-strain genomes for metagenomic binning, comparative biology and taxonomic classification.</title>
        <authorList>
            <person name="Goeker M."/>
        </authorList>
    </citation>
    <scope>NUCLEOTIDE SEQUENCE [LARGE SCALE GENOMIC DNA]</scope>
    <source>
        <strain evidence="1 2">DSM 26806</strain>
    </source>
</reference>
<organism evidence="1 2">
    <name type="scientific">Paenibacillus shirakamiensis</name>
    <dbReference type="NCBI Taxonomy" id="1265935"/>
    <lineage>
        <taxon>Bacteria</taxon>
        <taxon>Bacillati</taxon>
        <taxon>Bacillota</taxon>
        <taxon>Bacilli</taxon>
        <taxon>Bacillales</taxon>
        <taxon>Paenibacillaceae</taxon>
        <taxon>Paenibacillus</taxon>
    </lineage>
</organism>
<evidence type="ECO:0000313" key="2">
    <source>
        <dbReference type="Proteomes" id="UP001519288"/>
    </source>
</evidence>
<evidence type="ECO:0008006" key="3">
    <source>
        <dbReference type="Google" id="ProtNLM"/>
    </source>
</evidence>
<protein>
    <recommendedName>
        <fullName evidence="3">Exosporium leader peptide</fullName>
    </recommendedName>
</protein>
<name>A0ABS4JKP7_9BACL</name>
<dbReference type="Proteomes" id="UP001519288">
    <property type="component" value="Unassembled WGS sequence"/>
</dbReference>
<evidence type="ECO:0000313" key="1">
    <source>
        <dbReference type="EMBL" id="MBP2001179.1"/>
    </source>
</evidence>
<dbReference type="EMBL" id="JAGGLD010000003">
    <property type="protein sequence ID" value="MBP2001179.1"/>
    <property type="molecule type" value="Genomic_DNA"/>
</dbReference>
<dbReference type="RefSeq" id="WP_209862073.1">
    <property type="nucleotide sequence ID" value="NZ_JAGGLD010000003.1"/>
</dbReference>
<keyword evidence="2" id="KW-1185">Reference proteome</keyword>